<dbReference type="KEGG" id="bpm:BURPS1710b_2270"/>
<keyword evidence="2" id="KW-0812">Transmembrane</keyword>
<feature type="compositionally biased region" description="Low complexity" evidence="1">
    <location>
        <begin position="19"/>
        <end position="28"/>
    </location>
</feature>
<dbReference type="HOGENOM" id="CLU_139619_0_0_4"/>
<organism evidence="3 4">
    <name type="scientific">Burkholderia pseudomallei (strain 1710b)</name>
    <dbReference type="NCBI Taxonomy" id="320372"/>
    <lineage>
        <taxon>Bacteria</taxon>
        <taxon>Pseudomonadati</taxon>
        <taxon>Pseudomonadota</taxon>
        <taxon>Betaproteobacteria</taxon>
        <taxon>Burkholderiales</taxon>
        <taxon>Burkholderiaceae</taxon>
        <taxon>Burkholderia</taxon>
        <taxon>pseudomallei group</taxon>
    </lineage>
</organism>
<feature type="region of interest" description="Disordered" evidence="1">
    <location>
        <begin position="1"/>
        <end position="29"/>
    </location>
</feature>
<dbReference type="Proteomes" id="UP000002700">
    <property type="component" value="Chromosome I"/>
</dbReference>
<evidence type="ECO:0000313" key="3">
    <source>
        <dbReference type="EMBL" id="ABA49300.1"/>
    </source>
</evidence>
<dbReference type="EnsemblBacteria" id="ABA49300">
    <property type="protein sequence ID" value="ABA49300"/>
    <property type="gene ID" value="BURPS1710b_2270"/>
</dbReference>
<proteinExistence type="predicted"/>
<dbReference type="EMBL" id="CP000124">
    <property type="protein sequence ID" value="ABA49300.1"/>
    <property type="molecule type" value="Genomic_DNA"/>
</dbReference>
<keyword evidence="2" id="KW-1133">Transmembrane helix</keyword>
<feature type="transmembrane region" description="Helical" evidence="2">
    <location>
        <begin position="64"/>
        <end position="85"/>
    </location>
</feature>
<keyword evidence="2" id="KW-0472">Membrane</keyword>
<protein>
    <submittedName>
        <fullName evidence="3">Putative membrane protein</fullName>
    </submittedName>
</protein>
<accession>Q3JRY8</accession>
<dbReference type="AlphaFoldDB" id="Q3JRY8"/>
<evidence type="ECO:0000313" key="4">
    <source>
        <dbReference type="Proteomes" id="UP000002700"/>
    </source>
</evidence>
<name>Q3JRY8_BURP1</name>
<gene>
    <name evidence="3" type="ordered locus">BURPS1710b_2270</name>
</gene>
<reference evidence="3 4" key="1">
    <citation type="submission" date="2005-09" db="EMBL/GenBank/DDBJ databases">
        <authorList>
            <person name="Woods D.E."/>
            <person name="Nierman W.C."/>
        </authorList>
    </citation>
    <scope>NUCLEOTIDE SEQUENCE [LARGE SCALE GENOMIC DNA]</scope>
    <source>
        <strain evidence="3 4">1710b</strain>
    </source>
</reference>
<evidence type="ECO:0000256" key="1">
    <source>
        <dbReference type="SAM" id="MobiDB-lite"/>
    </source>
</evidence>
<sequence>MLDRGYRRDRSRRAGVSIARPGASPHASSAHRRAVAAAGSPRVCPVPSHWRTTMTIVTRNAARLIRAAVFAGLASFAVAPAAHAAKISQQGQCSIKEGAPADPCKADRGRTATGVYPGKSHEACTEAKKLARTNLAARVANKACMAYTDCSKRCKVIESQ</sequence>
<evidence type="ECO:0000256" key="2">
    <source>
        <dbReference type="SAM" id="Phobius"/>
    </source>
</evidence>